<evidence type="ECO:0000313" key="3">
    <source>
        <dbReference type="Proteomes" id="UP000240505"/>
    </source>
</evidence>
<dbReference type="OrthoDB" id="8708089at2"/>
<protein>
    <recommendedName>
        <fullName evidence="1">Ice-binding protein C-terminal domain-containing protein</fullName>
    </recommendedName>
</protein>
<keyword evidence="3" id="KW-1185">Reference proteome</keyword>
<dbReference type="EMBL" id="CP028324">
    <property type="protein sequence ID" value="AVR96933.1"/>
    <property type="molecule type" value="Genomic_DNA"/>
</dbReference>
<dbReference type="NCBIfam" id="TIGR02595">
    <property type="entry name" value="PEP_CTERM"/>
    <property type="match status" value="1"/>
</dbReference>
<accession>A0A2R4CBE9</accession>
<gene>
    <name evidence="2" type="ORF">C9I28_15650</name>
</gene>
<reference evidence="2 3" key="1">
    <citation type="submission" date="2018-03" db="EMBL/GenBank/DDBJ databases">
        <title>Massilia armeniaca sp. nov., isolated from desert soil.</title>
        <authorList>
            <person name="Huang H."/>
            <person name="Ren M."/>
        </authorList>
    </citation>
    <scope>NUCLEOTIDE SEQUENCE [LARGE SCALE GENOMIC DNA]</scope>
    <source>
        <strain evidence="2 3">ZMN-3</strain>
    </source>
</reference>
<dbReference type="InterPro" id="IPR013424">
    <property type="entry name" value="Ice-binding_C"/>
</dbReference>
<dbReference type="Proteomes" id="UP000240505">
    <property type="component" value="Chromosome"/>
</dbReference>
<evidence type="ECO:0000259" key="1">
    <source>
        <dbReference type="Pfam" id="PF07589"/>
    </source>
</evidence>
<evidence type="ECO:0000313" key="2">
    <source>
        <dbReference type="EMBL" id="AVR96933.1"/>
    </source>
</evidence>
<feature type="domain" description="Ice-binding protein C-terminal" evidence="1">
    <location>
        <begin position="239"/>
        <end position="263"/>
    </location>
</feature>
<organism evidence="2 3">
    <name type="scientific">Pseudoduganella armeniaca</name>
    <dbReference type="NCBI Taxonomy" id="2072590"/>
    <lineage>
        <taxon>Bacteria</taxon>
        <taxon>Pseudomonadati</taxon>
        <taxon>Pseudomonadota</taxon>
        <taxon>Betaproteobacteria</taxon>
        <taxon>Burkholderiales</taxon>
        <taxon>Oxalobacteraceae</taxon>
        <taxon>Telluria group</taxon>
        <taxon>Pseudoduganella</taxon>
    </lineage>
</organism>
<name>A0A2R4CBE9_9BURK</name>
<dbReference type="Pfam" id="PF07589">
    <property type="entry name" value="PEP-CTERM"/>
    <property type="match status" value="1"/>
</dbReference>
<sequence>MLDCALCMPGRPGQPFSRNREMNLSISRYVAAALLCLGGAAQAADYVKLAGTNVDFYYDADFWTAEATVAGNSIALHPIDLYQRVDVTTGAADPYQGPVFTESFDFTRAFAQSVIAVAHAGYRLNNDLSVTGLATIQSNGSSGFATYDLQTEYISGSFANGAFTANESIGGTVEYAYFYYDLWNGGSDSGTVPLTITTPLTSHGAIAVNGAFRGAASVTGLGMAAAGLNSVNYSFGVSAVPEPGTYAMLGVGLLLVGATARRRRS</sequence>
<proteinExistence type="predicted"/>
<dbReference type="KEGG" id="masz:C9I28_15650"/>
<dbReference type="AlphaFoldDB" id="A0A2R4CBE9"/>